<dbReference type="PANTHER" id="PTHR12652:SF50">
    <property type="entry name" value="PEROXIN 11"/>
    <property type="match status" value="1"/>
</dbReference>
<dbReference type="AlphaFoldDB" id="A0A168KL26"/>
<gene>
    <name evidence="5" type="primary">ABSGL_00178.1 scaffold 349</name>
</gene>
<dbReference type="GO" id="GO:0016559">
    <property type="term" value="P:peroxisome fission"/>
    <property type="evidence" value="ECO:0007669"/>
    <property type="project" value="InterPro"/>
</dbReference>
<reference evidence="5" key="1">
    <citation type="submission" date="2016-04" db="EMBL/GenBank/DDBJ databases">
        <authorList>
            <person name="Evans L.H."/>
            <person name="Alamgir A."/>
            <person name="Owens N."/>
            <person name="Weber N.D."/>
            <person name="Virtaneva K."/>
            <person name="Barbian K."/>
            <person name="Babar A."/>
            <person name="Rosenke K."/>
        </authorList>
    </citation>
    <scope>NUCLEOTIDE SEQUENCE [LARGE SCALE GENOMIC DNA]</scope>
    <source>
        <strain evidence="5">CBS 101.48</strain>
    </source>
</reference>
<evidence type="ECO:0000256" key="4">
    <source>
        <dbReference type="ARBA" id="ARBA00046271"/>
    </source>
</evidence>
<evidence type="ECO:0000256" key="3">
    <source>
        <dbReference type="ARBA" id="ARBA00023140"/>
    </source>
</evidence>
<name>A0A168KL26_ABSGL</name>
<dbReference type="FunCoup" id="A0A168KL26">
    <property type="interactions" value="58"/>
</dbReference>
<dbReference type="OrthoDB" id="411017at2759"/>
<sequence>MVSHAHVDMINRFLATTTGREKLCRLVQYFSRFYVFYLTRTGASTDVIKRWAELKGHLGNARKFFRLLKPIEFAQSGIKGLQLQDPVLRASTVIKQAGMFLYYTTEAINLGNITNFRKVENIKAITTFGQKCWFIALAASWLSGLYKFKVLAAKQAKLQAAGEKVDHADIAKLQKDQFTARYQFVQDSCDMVIPTAGLGWINFDEGIVGIAGMITSAMAARNQWLKVNA</sequence>
<evidence type="ECO:0000256" key="2">
    <source>
        <dbReference type="ARBA" id="ARBA00023136"/>
    </source>
</evidence>
<dbReference type="EMBL" id="LT550042">
    <property type="protein sequence ID" value="SAL94886.1"/>
    <property type="molecule type" value="Genomic_DNA"/>
</dbReference>
<proteinExistence type="predicted"/>
<dbReference type="STRING" id="4829.A0A168KL26"/>
<dbReference type="GO" id="GO:0005778">
    <property type="term" value="C:peroxisomal membrane"/>
    <property type="evidence" value="ECO:0007669"/>
    <property type="project" value="UniProtKB-SubCell"/>
</dbReference>
<evidence type="ECO:0008006" key="7">
    <source>
        <dbReference type="Google" id="ProtNLM"/>
    </source>
</evidence>
<comment type="subcellular location">
    <subcellularLocation>
        <location evidence="4">Peroxisome membrane</location>
    </subcellularLocation>
</comment>
<evidence type="ECO:0000256" key="1">
    <source>
        <dbReference type="ARBA" id="ARBA00022593"/>
    </source>
</evidence>
<evidence type="ECO:0000313" key="6">
    <source>
        <dbReference type="Proteomes" id="UP000078561"/>
    </source>
</evidence>
<keyword evidence="3" id="KW-0576">Peroxisome</keyword>
<evidence type="ECO:0000313" key="5">
    <source>
        <dbReference type="EMBL" id="SAL94886.1"/>
    </source>
</evidence>
<dbReference type="Pfam" id="PF05648">
    <property type="entry name" value="PEX11"/>
    <property type="match status" value="1"/>
</dbReference>
<keyword evidence="6" id="KW-1185">Reference proteome</keyword>
<dbReference type="PANTHER" id="PTHR12652">
    <property type="entry name" value="PEROXISOMAL BIOGENESIS FACTOR 11"/>
    <property type="match status" value="1"/>
</dbReference>
<keyword evidence="2" id="KW-0472">Membrane</keyword>
<accession>A0A168KL26</accession>
<dbReference type="InParanoid" id="A0A168KL26"/>
<dbReference type="OMA" id="KCTPGTI"/>
<keyword evidence="1" id="KW-0962">Peroxisome biogenesis</keyword>
<organism evidence="5">
    <name type="scientific">Absidia glauca</name>
    <name type="common">Pin mould</name>
    <dbReference type="NCBI Taxonomy" id="4829"/>
    <lineage>
        <taxon>Eukaryota</taxon>
        <taxon>Fungi</taxon>
        <taxon>Fungi incertae sedis</taxon>
        <taxon>Mucoromycota</taxon>
        <taxon>Mucoromycotina</taxon>
        <taxon>Mucoromycetes</taxon>
        <taxon>Mucorales</taxon>
        <taxon>Cunninghamellaceae</taxon>
        <taxon>Absidia</taxon>
    </lineage>
</organism>
<dbReference type="Proteomes" id="UP000078561">
    <property type="component" value="Unassembled WGS sequence"/>
</dbReference>
<protein>
    <recommendedName>
        <fullName evidence="7">Peroxisomal biogenesis factor 11</fullName>
    </recommendedName>
</protein>
<dbReference type="InterPro" id="IPR008733">
    <property type="entry name" value="PEX11"/>
</dbReference>